<feature type="domain" description="Insertion element IS402-like" evidence="4">
    <location>
        <begin position="13"/>
        <end position="84"/>
    </location>
</feature>
<dbReference type="Proteomes" id="UP000463951">
    <property type="component" value="Chromosome"/>
</dbReference>
<evidence type="ECO:0000259" key="3">
    <source>
        <dbReference type="Pfam" id="PF01609"/>
    </source>
</evidence>
<feature type="region of interest" description="Disordered" evidence="1">
    <location>
        <begin position="111"/>
        <end position="164"/>
    </location>
</feature>
<feature type="compositionally biased region" description="Basic residues" evidence="1">
    <location>
        <begin position="251"/>
        <end position="261"/>
    </location>
</feature>
<feature type="region of interest" description="Disordered" evidence="1">
    <location>
        <begin position="209"/>
        <end position="228"/>
    </location>
</feature>
<dbReference type="AlphaFoldDB" id="A0A499UUP5"/>
<evidence type="ECO:0000256" key="2">
    <source>
        <dbReference type="SAM" id="Phobius"/>
    </source>
</evidence>
<accession>A0A499UUP5</accession>
<protein>
    <submittedName>
        <fullName evidence="5">DDE transposase</fullName>
    </submittedName>
</protein>
<dbReference type="GO" id="GO:0003677">
    <property type="term" value="F:DNA binding"/>
    <property type="evidence" value="ECO:0007669"/>
    <property type="project" value="InterPro"/>
</dbReference>
<feature type="transmembrane region" description="Helical" evidence="2">
    <location>
        <begin position="300"/>
        <end position="316"/>
    </location>
</feature>
<feature type="region of interest" description="Disordered" evidence="1">
    <location>
        <begin position="249"/>
        <end position="272"/>
    </location>
</feature>
<dbReference type="GO" id="GO:0004803">
    <property type="term" value="F:transposase activity"/>
    <property type="evidence" value="ECO:0007669"/>
    <property type="project" value="InterPro"/>
</dbReference>
<dbReference type="PANTHER" id="PTHR30007">
    <property type="entry name" value="PHP DOMAIN PROTEIN"/>
    <property type="match status" value="1"/>
</dbReference>
<sequence>MIRRSRRDQQGDLTDDEWALLKPLLPSGNNRCGRWRDHRQVINGIIHRLGTGVQWRELPERFGPWQTVHKRHALWSADGTWDRLLQQVQARVDAEGGIDWDVSVDSSVMRAHQHAAGAPKAAPPAPLRPSKEGSTEIASDLGGAEPGAPTGGGGATGEQLGRSRGGFTTKVHLSAEGRCRPLSVLITPGQWTDCTQFEPVLEKIRVPRTGLGRPRRTPDSVAADKAYSNRKTRAYLRRRGIRHVIPEKKDHKAARLRRGSRGGRPPGFDKERYKKRNVVERAINKLKQFRAVATRYDKRGYVYLGTVTAAALIIWLRS</sequence>
<dbReference type="PANTHER" id="PTHR30007:SF1">
    <property type="entry name" value="BLR1914 PROTEIN"/>
    <property type="match status" value="1"/>
</dbReference>
<proteinExistence type="predicted"/>
<dbReference type="EMBL" id="AP019620">
    <property type="protein sequence ID" value="BBJ45753.1"/>
    <property type="molecule type" value="Genomic_DNA"/>
</dbReference>
<keyword evidence="2" id="KW-0812">Transmembrane</keyword>
<gene>
    <name evidence="5" type="ORF">SSPO_084710</name>
</gene>
<evidence type="ECO:0000256" key="1">
    <source>
        <dbReference type="SAM" id="MobiDB-lite"/>
    </source>
</evidence>
<dbReference type="Pfam" id="PF13340">
    <property type="entry name" value="DUF4096"/>
    <property type="match status" value="1"/>
</dbReference>
<name>A0A499UUP5_9ACTN</name>
<keyword evidence="2" id="KW-1133">Transmembrane helix</keyword>
<dbReference type="NCBIfam" id="NF033580">
    <property type="entry name" value="transpos_IS5_3"/>
    <property type="match status" value="1"/>
</dbReference>
<evidence type="ECO:0000313" key="5">
    <source>
        <dbReference type="EMBL" id="BBJ45753.1"/>
    </source>
</evidence>
<evidence type="ECO:0000313" key="6">
    <source>
        <dbReference type="Proteomes" id="UP000463951"/>
    </source>
</evidence>
<organism evidence="5 6">
    <name type="scientific">Streptomyces antimycoticus</name>
    <dbReference type="NCBI Taxonomy" id="68175"/>
    <lineage>
        <taxon>Bacteria</taxon>
        <taxon>Bacillati</taxon>
        <taxon>Actinomycetota</taxon>
        <taxon>Actinomycetes</taxon>
        <taxon>Kitasatosporales</taxon>
        <taxon>Streptomycetaceae</taxon>
        <taxon>Streptomyces</taxon>
        <taxon>Streptomyces violaceusniger group</taxon>
    </lineage>
</organism>
<dbReference type="Pfam" id="PF01609">
    <property type="entry name" value="DDE_Tnp_1"/>
    <property type="match status" value="1"/>
</dbReference>
<feature type="domain" description="Transposase IS4-like" evidence="3">
    <location>
        <begin position="102"/>
        <end position="299"/>
    </location>
</feature>
<keyword evidence="2" id="KW-0472">Membrane</keyword>
<evidence type="ECO:0000259" key="4">
    <source>
        <dbReference type="Pfam" id="PF13340"/>
    </source>
</evidence>
<dbReference type="InterPro" id="IPR002559">
    <property type="entry name" value="Transposase_11"/>
</dbReference>
<dbReference type="InterPro" id="IPR025161">
    <property type="entry name" value="IS402-like_dom"/>
</dbReference>
<reference evidence="5 6" key="1">
    <citation type="journal article" date="2020" name="Int. J. Syst. Evol. Microbiol.">
        <title>Reclassification of Streptomyces castelarensis and Streptomyces sporoclivatus as later heterotypic synonyms of Streptomyces antimycoticus.</title>
        <authorList>
            <person name="Komaki H."/>
            <person name="Tamura T."/>
        </authorList>
    </citation>
    <scope>NUCLEOTIDE SEQUENCE [LARGE SCALE GENOMIC DNA]</scope>
    <source>
        <strain evidence="5 6">NBRC 100767</strain>
    </source>
</reference>
<dbReference type="GO" id="GO:0006313">
    <property type="term" value="P:DNA transposition"/>
    <property type="evidence" value="ECO:0007669"/>
    <property type="project" value="InterPro"/>
</dbReference>